<dbReference type="EMBL" id="JXKC01000013">
    <property type="protein sequence ID" value="PCS16582.1"/>
    <property type="molecule type" value="Genomic_DNA"/>
</dbReference>
<evidence type="ECO:0000313" key="1">
    <source>
        <dbReference type="EMBL" id="PCS16582.1"/>
    </source>
</evidence>
<protein>
    <submittedName>
        <fullName evidence="1">Uncharacterized protein</fullName>
    </submittedName>
</protein>
<dbReference type="AlphaFoldDB" id="A0A2A5SQE5"/>
<sequence>MAEIKKFEEQKRKVERGISNEDFLKSVSEFFIEADCILVTGRFPNGDLETFNTQNNSLETLGLIEIAKQQILETMRD</sequence>
<dbReference type="RefSeq" id="WP_081196687.1">
    <property type="nucleotide sequence ID" value="NZ_JXKC01000013.1"/>
</dbReference>
<comment type="caution">
    <text evidence="1">The sequence shown here is derived from an EMBL/GenBank/DDBJ whole genome shotgun (WGS) entry which is preliminary data.</text>
</comment>
<evidence type="ECO:0000313" key="2">
    <source>
        <dbReference type="Proteomes" id="UP000218711"/>
    </source>
</evidence>
<proteinExistence type="predicted"/>
<name>A0A2A5SQE5_LACLC</name>
<accession>A0A2A5SQE5</accession>
<reference evidence="1 2" key="1">
    <citation type="submission" date="2014-12" db="EMBL/GenBank/DDBJ databases">
        <title>Draft genome sequences of 10 type strains of Lactococcus.</title>
        <authorList>
            <person name="Sun Z."/>
            <person name="Zhong Z."/>
            <person name="Liu W."/>
            <person name="Zhang W."/>
            <person name="Zhang H."/>
        </authorList>
    </citation>
    <scope>NUCLEOTIDE SEQUENCE [LARGE SCALE GENOMIC DNA]</scope>
    <source>
        <strain evidence="1 2">DSM 21502</strain>
    </source>
</reference>
<dbReference type="Proteomes" id="UP000218711">
    <property type="component" value="Unassembled WGS sequence"/>
</dbReference>
<gene>
    <name evidence="1" type="ORF">RU92_GL001006</name>
</gene>
<organism evidence="1 2">
    <name type="scientific">Lactococcus cremoris subsp. tructae</name>
    <dbReference type="NCBI Taxonomy" id="542833"/>
    <lineage>
        <taxon>Bacteria</taxon>
        <taxon>Bacillati</taxon>
        <taxon>Bacillota</taxon>
        <taxon>Bacilli</taxon>
        <taxon>Lactobacillales</taxon>
        <taxon>Streptococcaceae</taxon>
        <taxon>Lactococcus</taxon>
    </lineage>
</organism>